<reference evidence="2" key="1">
    <citation type="submission" date="2022-11" db="UniProtKB">
        <authorList>
            <consortium name="WormBaseParasite"/>
        </authorList>
    </citation>
    <scope>IDENTIFICATION</scope>
</reference>
<dbReference type="Proteomes" id="UP000887579">
    <property type="component" value="Unplaced"/>
</dbReference>
<accession>A0AC34GT66</accession>
<sequence>MDGVAAGKSAALGALCRIVCEKSSFEELSADQLAQFYLIIHKALVERDRLTLCSILYYGNELFKLGLKGVEILLPNYLMAIDIILTESMKLRLHPSIQEIEMRHTCLQALASIVSWSTTFGASAIIDETIGSKLGNGNTNLLEQRPTFLDLRQRLLKILVYSLRNEADPTNLHLTLSSCAVFCHECSRHDLDVHSARKTSASSDIGLDSDEDKCFAVSALRAVVSAICDNIYKTQWTTELTIPLAALDCLNSLAALPNMILFSNDDMSTGSLIVTSLCRFIDVQLRKPPMYHSRDLHSSVVAAYSSLGVWLTSAPKLTEIESCLATVAEAIEFGLTGGKNLSALEHKPASLRVRDAADTLLNILLSGMSNESPSEIVDERRLLYKYGPQAINTTKFKHFLINQNTLLSIHEAFHIEDLSKGFPSVFVVTRTPYSLASASFFQLKTSTIDESDPQHIPAITSTENSPVSASIELPPENGSSKQPLRRIAASNEHRQSIDSTLGTEGIKQFEFPPGFDKPLCKLDAASPAVPISPEASQIVTQLQQIQTRLSAGGGSATGVRDAHNVWIQSSLGALLTQQLKPQNPSCKVNSIRNFLYDLGYINDKSYGTILQPLDSGNSEEFYRELHQIVDRTHTRIAQTVGIFFVKEGQRNMIDILENSLFLDETSPEFCHLLSELGECVDVSCHPFWTGHFATAFSSERKPIELQPEPQYAFDGISHCLWWSDSLLEIAYVLYSERSYRMNNLLPGGEAKEPKFSVCVKPKESVVDSAFEDDTSISIGAAHRPSTHHFHRQIKPILHFPEMNNNNTTNCGKTESESVLSSHSPHVRRCLSVSTAATSMHSPVADLAAAATSISSSIVDSTDSQKILSPNLPRLYSRHHTSRQTSLSPRVYYNLLDEISSTDSSEGGFLRSENNLNGFENHDFDALAKSPSATYTYLKSFFRRTKTPEPFFDEKQQNSTPPTTPITVPTFDALVCDRIITDAVSMPSTPHSTFNTNPLLHRQHSRPFRPSSPTLTDPQNSRRSDVSQNSLHSNSTSSNYTTSKTAQSNRTKSSSTINSDQGSAATHKISSIQGSTEKSPKRCLDQRVFVVWLERLEDMYHFPYEQLFEITEDGSRYTSPKPDHVIIFLYMAEPGLVRIHIEGIWTKYGQPGPLADGSVVSLGSLPQLLRETICSIARRKCLEVDTFQASSTRRQKAIQEFSKKYLINQNYEDFLESFITLS</sequence>
<proteinExistence type="predicted"/>
<name>A0AC34GT66_9BILA</name>
<evidence type="ECO:0000313" key="1">
    <source>
        <dbReference type="Proteomes" id="UP000887579"/>
    </source>
</evidence>
<protein>
    <submittedName>
        <fullName evidence="2">Rap-GAP domain-containing protein</fullName>
    </submittedName>
</protein>
<organism evidence="1 2">
    <name type="scientific">Panagrolaimus sp. ES5</name>
    <dbReference type="NCBI Taxonomy" id="591445"/>
    <lineage>
        <taxon>Eukaryota</taxon>
        <taxon>Metazoa</taxon>
        <taxon>Ecdysozoa</taxon>
        <taxon>Nematoda</taxon>
        <taxon>Chromadorea</taxon>
        <taxon>Rhabditida</taxon>
        <taxon>Tylenchina</taxon>
        <taxon>Panagrolaimomorpha</taxon>
        <taxon>Panagrolaimoidea</taxon>
        <taxon>Panagrolaimidae</taxon>
        <taxon>Panagrolaimus</taxon>
    </lineage>
</organism>
<evidence type="ECO:0000313" key="2">
    <source>
        <dbReference type="WBParaSite" id="ES5_v2.g7918.t1"/>
    </source>
</evidence>
<dbReference type="WBParaSite" id="ES5_v2.g7918.t1">
    <property type="protein sequence ID" value="ES5_v2.g7918.t1"/>
    <property type="gene ID" value="ES5_v2.g7918"/>
</dbReference>